<sequence length="110" mass="13219">MLNKEILKNLKYFEKTPLIHHISYSLTEDAERNILNGWQPTCMEDKWLSYSIGNCIYVHRSWSGHLMYKFTIHNKTIDYIEIAMDDFVNMTNERKIEIFFDLLPFLSKSH</sequence>
<organism evidence="1 2">
    <name type="scientific">Proteus penneri</name>
    <dbReference type="NCBI Taxonomy" id="102862"/>
    <lineage>
        <taxon>Bacteria</taxon>
        <taxon>Pseudomonadati</taxon>
        <taxon>Pseudomonadota</taxon>
        <taxon>Gammaproteobacteria</taxon>
        <taxon>Enterobacterales</taxon>
        <taxon>Morganellaceae</taxon>
        <taxon>Proteus</taxon>
    </lineage>
</organism>
<name>A0A0G4Q0U5_9GAMM</name>
<accession>A0A0G4Q0U5</accession>
<evidence type="ECO:0000313" key="2">
    <source>
        <dbReference type="Proteomes" id="UP000183920"/>
    </source>
</evidence>
<dbReference type="AlphaFoldDB" id="A0A0G4Q0U5"/>
<proteinExistence type="predicted"/>
<protein>
    <submittedName>
        <fullName evidence="1">Uncharacterized protein</fullName>
    </submittedName>
</protein>
<evidence type="ECO:0000313" key="1">
    <source>
        <dbReference type="EMBL" id="CRL59433.1"/>
    </source>
</evidence>
<dbReference type="EMBL" id="CVRY01000001">
    <property type="protein sequence ID" value="CRL59433.1"/>
    <property type="molecule type" value="Genomic_DNA"/>
</dbReference>
<dbReference type="Proteomes" id="UP000183920">
    <property type="component" value="Unassembled WGS sequence"/>
</dbReference>
<gene>
    <name evidence="1" type="ORF">BN1804_00438</name>
</gene>
<reference evidence="2" key="1">
    <citation type="submission" date="2015-06" db="EMBL/GenBank/DDBJ databases">
        <authorList>
            <person name="Urmite Genomes"/>
        </authorList>
    </citation>
    <scope>NUCLEOTIDE SEQUENCE [LARGE SCALE GENOMIC DNA]</scope>
    <source>
        <strain evidence="2">CSUR P1867</strain>
    </source>
</reference>
<dbReference type="RefSeq" id="WP_082147306.1">
    <property type="nucleotide sequence ID" value="NZ_CVRY01000001.1"/>
</dbReference>